<dbReference type="CDD" id="cd00085">
    <property type="entry name" value="HNHc"/>
    <property type="match status" value="1"/>
</dbReference>
<accession>A0A7K4MVX7</accession>
<organism evidence="2 3">
    <name type="scientific">Marine Group I thaumarchaeote</name>
    <dbReference type="NCBI Taxonomy" id="2511932"/>
    <lineage>
        <taxon>Archaea</taxon>
        <taxon>Nitrososphaerota</taxon>
        <taxon>Marine Group I</taxon>
    </lineage>
</organism>
<reference evidence="2 3" key="1">
    <citation type="journal article" date="2019" name="Environ. Microbiol.">
        <title>Genomics insights into ecotype formation of ammonia-oxidizing archaea in the deep ocean.</title>
        <authorList>
            <person name="Wang Y."/>
            <person name="Huang J.M."/>
            <person name="Cui G.J."/>
            <person name="Nunoura T."/>
            <person name="Takaki Y."/>
            <person name="Li W.L."/>
            <person name="Li J."/>
            <person name="Gao Z.M."/>
            <person name="Takai K."/>
            <person name="Zhang A.Q."/>
            <person name="Stepanauskas R."/>
        </authorList>
    </citation>
    <scope>NUCLEOTIDE SEQUENCE [LARGE SCALE GENOMIC DNA]</scope>
    <source>
        <strain evidence="2 3">L15a</strain>
    </source>
</reference>
<keyword evidence="2" id="KW-0540">Nuclease</keyword>
<keyword evidence="2" id="KW-0378">Hydrolase</keyword>
<gene>
    <name evidence="2" type="ORF">HX858_06295</name>
</gene>
<evidence type="ECO:0000259" key="1">
    <source>
        <dbReference type="SMART" id="SM00507"/>
    </source>
</evidence>
<dbReference type="Proteomes" id="UP000575480">
    <property type="component" value="Unassembled WGS sequence"/>
</dbReference>
<evidence type="ECO:0000313" key="2">
    <source>
        <dbReference type="EMBL" id="NWJ57344.1"/>
    </source>
</evidence>
<feature type="domain" description="HNH nuclease" evidence="1">
    <location>
        <begin position="72"/>
        <end position="121"/>
    </location>
</feature>
<dbReference type="InterPro" id="IPR003615">
    <property type="entry name" value="HNH_nuc"/>
</dbReference>
<keyword evidence="2" id="KW-0255">Endonuclease</keyword>
<proteinExistence type="predicted"/>
<protein>
    <submittedName>
        <fullName evidence="2">HNH endonuclease</fullName>
    </submittedName>
</protein>
<evidence type="ECO:0000313" key="3">
    <source>
        <dbReference type="Proteomes" id="UP000575480"/>
    </source>
</evidence>
<sequence length="127" mass="14658">MFGFGKNKKDKVQSSVSKHNAKKNIIITKQGEELDYDKLTDDDIQRLQSAGILDPSFQRPDKSIGRRGWTAIQTEEVRTRQQGLCNRCPRHPPRWEYHHINGKNWDNRMENCEGLCPNCHSVETHGG</sequence>
<dbReference type="EMBL" id="JACATH010000005">
    <property type="protein sequence ID" value="NWJ57344.1"/>
    <property type="molecule type" value="Genomic_DNA"/>
</dbReference>
<comment type="caution">
    <text evidence="2">The sequence shown here is derived from an EMBL/GenBank/DDBJ whole genome shotgun (WGS) entry which is preliminary data.</text>
</comment>
<dbReference type="GO" id="GO:0004519">
    <property type="term" value="F:endonuclease activity"/>
    <property type="evidence" value="ECO:0007669"/>
    <property type="project" value="UniProtKB-KW"/>
</dbReference>
<name>A0A7K4MVX7_9ARCH</name>
<dbReference type="SMART" id="SM00507">
    <property type="entry name" value="HNHc"/>
    <property type="match status" value="1"/>
</dbReference>
<dbReference type="AlphaFoldDB" id="A0A7K4MVX7"/>